<comment type="caution">
    <text evidence="1">The sequence shown here is derived from an EMBL/GenBank/DDBJ whole genome shotgun (WGS) entry which is preliminary data.</text>
</comment>
<gene>
    <name evidence="1" type="ORF">ANN_20234</name>
</gene>
<sequence length="120" mass="13500">MIISPDENIVRNGNIKIGDLSFEEVEKLKYLGATVTNINDTREEIKRRINKPTLPAPVETAAPTYKRSYGNGLAFLGIRQGKASDQTIHITIKRGISSFRKPRSDRLLPPGKARYSILYE</sequence>
<name>A0ABQ8SCA4_PERAM</name>
<reference evidence="1 2" key="1">
    <citation type="journal article" date="2022" name="Allergy">
        <title>Genome assembly and annotation of Periplaneta americana reveal a comprehensive cockroach allergen profile.</title>
        <authorList>
            <person name="Wang L."/>
            <person name="Xiong Q."/>
            <person name="Saelim N."/>
            <person name="Wang L."/>
            <person name="Nong W."/>
            <person name="Wan A.T."/>
            <person name="Shi M."/>
            <person name="Liu X."/>
            <person name="Cao Q."/>
            <person name="Hui J.H.L."/>
            <person name="Sookrung N."/>
            <person name="Leung T.F."/>
            <person name="Tungtrongchitr A."/>
            <person name="Tsui S.K.W."/>
        </authorList>
    </citation>
    <scope>NUCLEOTIDE SEQUENCE [LARGE SCALE GENOMIC DNA]</scope>
    <source>
        <strain evidence="1">PWHHKU_190912</strain>
    </source>
</reference>
<keyword evidence="2" id="KW-1185">Reference proteome</keyword>
<proteinExistence type="predicted"/>
<evidence type="ECO:0000313" key="2">
    <source>
        <dbReference type="Proteomes" id="UP001148838"/>
    </source>
</evidence>
<dbReference type="EMBL" id="JAJSOF020000031">
    <property type="protein sequence ID" value="KAJ4431635.1"/>
    <property type="molecule type" value="Genomic_DNA"/>
</dbReference>
<evidence type="ECO:0000313" key="1">
    <source>
        <dbReference type="EMBL" id="KAJ4431635.1"/>
    </source>
</evidence>
<accession>A0ABQ8SCA4</accession>
<protein>
    <submittedName>
        <fullName evidence="1">Uncharacterized protein</fullName>
    </submittedName>
</protein>
<dbReference type="Proteomes" id="UP001148838">
    <property type="component" value="Unassembled WGS sequence"/>
</dbReference>
<organism evidence="1 2">
    <name type="scientific">Periplaneta americana</name>
    <name type="common">American cockroach</name>
    <name type="synonym">Blatta americana</name>
    <dbReference type="NCBI Taxonomy" id="6978"/>
    <lineage>
        <taxon>Eukaryota</taxon>
        <taxon>Metazoa</taxon>
        <taxon>Ecdysozoa</taxon>
        <taxon>Arthropoda</taxon>
        <taxon>Hexapoda</taxon>
        <taxon>Insecta</taxon>
        <taxon>Pterygota</taxon>
        <taxon>Neoptera</taxon>
        <taxon>Polyneoptera</taxon>
        <taxon>Dictyoptera</taxon>
        <taxon>Blattodea</taxon>
        <taxon>Blattoidea</taxon>
        <taxon>Blattidae</taxon>
        <taxon>Blattinae</taxon>
        <taxon>Periplaneta</taxon>
    </lineage>
</organism>